<organism evidence="5 6">
    <name type="scientific">Steroidobacter denitrificans</name>
    <dbReference type="NCBI Taxonomy" id="465721"/>
    <lineage>
        <taxon>Bacteria</taxon>
        <taxon>Pseudomonadati</taxon>
        <taxon>Pseudomonadota</taxon>
        <taxon>Gammaproteobacteria</taxon>
        <taxon>Steroidobacterales</taxon>
        <taxon>Steroidobacteraceae</taxon>
        <taxon>Steroidobacter</taxon>
    </lineage>
</organism>
<dbReference type="Gene3D" id="3.90.220.20">
    <property type="entry name" value="DNA methylase specificity domains"/>
    <property type="match status" value="2"/>
</dbReference>
<dbReference type="SUPFAM" id="SSF116734">
    <property type="entry name" value="DNA methylase specificity domain"/>
    <property type="match status" value="2"/>
</dbReference>
<keyword evidence="2" id="KW-0680">Restriction system</keyword>
<dbReference type="GO" id="GO:0009307">
    <property type="term" value="P:DNA restriction-modification system"/>
    <property type="evidence" value="ECO:0007669"/>
    <property type="project" value="UniProtKB-KW"/>
</dbReference>
<feature type="domain" description="Type I restriction modification DNA specificity" evidence="4">
    <location>
        <begin position="244"/>
        <end position="414"/>
    </location>
</feature>
<protein>
    <submittedName>
        <fullName evidence="5">Type I restriction enzyme, S subunit</fullName>
        <ecNumber evidence="5">3.1.21.3</ecNumber>
    </submittedName>
</protein>
<dbReference type="PANTHER" id="PTHR30408:SF12">
    <property type="entry name" value="TYPE I RESTRICTION ENZYME MJAVIII SPECIFICITY SUBUNIT"/>
    <property type="match status" value="1"/>
</dbReference>
<accession>A0A127F6G7</accession>
<evidence type="ECO:0000256" key="3">
    <source>
        <dbReference type="ARBA" id="ARBA00023125"/>
    </source>
</evidence>
<dbReference type="KEGG" id="sdf:ACG33_02585"/>
<dbReference type="InterPro" id="IPR044946">
    <property type="entry name" value="Restrct_endonuc_typeI_TRD_sf"/>
</dbReference>
<dbReference type="PANTHER" id="PTHR30408">
    <property type="entry name" value="TYPE-1 RESTRICTION ENZYME ECOKI SPECIFICITY PROTEIN"/>
    <property type="match status" value="1"/>
</dbReference>
<keyword evidence="6" id="KW-1185">Reference proteome</keyword>
<dbReference type="PATRIC" id="fig|465721.4.peg.561"/>
<dbReference type="EC" id="3.1.21.3" evidence="5"/>
<evidence type="ECO:0000256" key="2">
    <source>
        <dbReference type="ARBA" id="ARBA00022747"/>
    </source>
</evidence>
<dbReference type="EMBL" id="CP011971">
    <property type="protein sequence ID" value="AMN46014.1"/>
    <property type="molecule type" value="Genomic_DNA"/>
</dbReference>
<dbReference type="AlphaFoldDB" id="A0A127F6G7"/>
<evidence type="ECO:0000313" key="6">
    <source>
        <dbReference type="Proteomes" id="UP000070250"/>
    </source>
</evidence>
<dbReference type="InterPro" id="IPR052021">
    <property type="entry name" value="Type-I_RS_S_subunit"/>
</dbReference>
<dbReference type="GO" id="GO:0009035">
    <property type="term" value="F:type I site-specific deoxyribonuclease activity"/>
    <property type="evidence" value="ECO:0007669"/>
    <property type="project" value="UniProtKB-EC"/>
</dbReference>
<dbReference type="InterPro" id="IPR000055">
    <property type="entry name" value="Restrct_endonuc_typeI_TRD"/>
</dbReference>
<evidence type="ECO:0000259" key="4">
    <source>
        <dbReference type="Pfam" id="PF01420"/>
    </source>
</evidence>
<dbReference type="OrthoDB" id="9798929at2"/>
<dbReference type="STRING" id="465721.ACG33_02585"/>
<dbReference type="Gene3D" id="1.10.287.1120">
    <property type="entry name" value="Bipartite methylase S protein"/>
    <property type="match status" value="1"/>
</dbReference>
<keyword evidence="5" id="KW-0378">Hydrolase</keyword>
<gene>
    <name evidence="5" type="ORF">ACG33_02585</name>
</gene>
<evidence type="ECO:0000256" key="1">
    <source>
        <dbReference type="ARBA" id="ARBA00010923"/>
    </source>
</evidence>
<dbReference type="Pfam" id="PF01420">
    <property type="entry name" value="Methylase_S"/>
    <property type="match status" value="1"/>
</dbReference>
<proteinExistence type="inferred from homology"/>
<reference evidence="5 6" key="1">
    <citation type="submission" date="2015-06" db="EMBL/GenBank/DDBJ databases">
        <title>A Comprehensive Approach to Explore the Metabolic and Phylogenetic Diversity of Bacterial Steroid Degradation in the Environment: Testosterone as an Example.</title>
        <authorList>
            <person name="Yang F.-C."/>
            <person name="Chen Y.-L."/>
            <person name="Yu C.-P."/>
            <person name="Tang S.-L."/>
            <person name="Wang P.-H."/>
            <person name="Ismail W."/>
            <person name="Wang C.-H."/>
            <person name="Yang C.-Y."/>
            <person name="Chiang Y.-R."/>
        </authorList>
    </citation>
    <scope>NUCLEOTIDE SEQUENCE [LARGE SCALE GENOMIC DNA]</scope>
    <source>
        <strain evidence="5 6">DSM 18526</strain>
    </source>
</reference>
<comment type="similarity">
    <text evidence="1">Belongs to the type-I restriction system S methylase family.</text>
</comment>
<evidence type="ECO:0000313" key="5">
    <source>
        <dbReference type="EMBL" id="AMN46014.1"/>
    </source>
</evidence>
<sequence length="434" mass="48152">MSGHERKPLVPRLRFPEFKDEWRLLPMSAGYTFRGNNSLSRDKLNYTNGSYRNIHYGDIHTKFAQHFHADAEPVPYINEGESHSTIRPENYCMAGDMVFADASEDMADIGKAIEIIDAGDVPLVSGLHTILARPNKGSMALGFGAYLFSSEGLRKQIQREAQGAKVLGLSPTRLGNVKLYYPSRLDEQKKIADCLSSLDDLIAAETYKLDTFKTLKKGLMQQLFPCEGETVPRLRFPEFRNLGEWKEKSISDFGEIITGSTPSTAHPEFYGGGIPFVSPADISDLRWVSDTKTTLSALGFEKTRPIKANSVLFVCIGSTIGKVTQNVRDCATNQQINSVIPNSEHSGGFVYYILSLNAERIAKLAGIQAVPIINKTQFSAVRLLVPEFSEQDRIANCLSSLDDFIAAQSQKIDVLMIHKKGLMEQLFPVMSEVG</sequence>
<dbReference type="CDD" id="cd17286">
    <property type="entry name" value="RMtype1_S_Lla161ORF747P_TRD1-CR1_like"/>
    <property type="match status" value="1"/>
</dbReference>
<name>A0A127F6G7_STEDE</name>
<dbReference type="REBASE" id="139506">
    <property type="entry name" value="S.Sde18526ORF2575P"/>
</dbReference>
<keyword evidence="3" id="KW-0238">DNA-binding</keyword>
<dbReference type="RefSeq" id="WP_066918444.1">
    <property type="nucleotide sequence ID" value="NZ_CP011971.1"/>
</dbReference>
<dbReference type="Proteomes" id="UP000070250">
    <property type="component" value="Chromosome"/>
</dbReference>
<dbReference type="GO" id="GO:0003677">
    <property type="term" value="F:DNA binding"/>
    <property type="evidence" value="ECO:0007669"/>
    <property type="project" value="UniProtKB-KW"/>
</dbReference>